<sequence length="71" mass="7700">MSTTLPDAQQTLLIAVSANCEWREFGPELTNSLNSTKRDHLIACVSAAHFARLLKSIALRRPSGSAPPSNH</sequence>
<dbReference type="Proteomes" id="UP001164743">
    <property type="component" value="Chromosome 18A"/>
</dbReference>
<gene>
    <name evidence="1" type="ORF">PtA15_18A4</name>
</gene>
<organism evidence="1 2">
    <name type="scientific">Puccinia triticina</name>
    <dbReference type="NCBI Taxonomy" id="208348"/>
    <lineage>
        <taxon>Eukaryota</taxon>
        <taxon>Fungi</taxon>
        <taxon>Dikarya</taxon>
        <taxon>Basidiomycota</taxon>
        <taxon>Pucciniomycotina</taxon>
        <taxon>Pucciniomycetes</taxon>
        <taxon>Pucciniales</taxon>
        <taxon>Pucciniaceae</taxon>
        <taxon>Puccinia</taxon>
    </lineage>
</organism>
<keyword evidence="2" id="KW-1185">Reference proteome</keyword>
<proteinExistence type="predicted"/>
<protein>
    <submittedName>
        <fullName evidence="1">Uncharacterized protein</fullName>
    </submittedName>
</protein>
<reference evidence="1" key="1">
    <citation type="submission" date="2022-10" db="EMBL/GenBank/DDBJ databases">
        <title>Puccinia triticina Genome sequencing and assembly.</title>
        <authorList>
            <person name="Li C."/>
        </authorList>
    </citation>
    <scope>NUCLEOTIDE SEQUENCE</scope>
    <source>
        <strain evidence="1">Pt15</strain>
    </source>
</reference>
<accession>A0ABY7D855</accession>
<dbReference type="RefSeq" id="XP_053028504.1">
    <property type="nucleotide sequence ID" value="XM_053165004.1"/>
</dbReference>
<dbReference type="EMBL" id="CP110438">
    <property type="protein sequence ID" value="WAQ92949.1"/>
    <property type="molecule type" value="Genomic_DNA"/>
</dbReference>
<evidence type="ECO:0000313" key="1">
    <source>
        <dbReference type="EMBL" id="WAQ92949.1"/>
    </source>
</evidence>
<evidence type="ECO:0000313" key="2">
    <source>
        <dbReference type="Proteomes" id="UP001164743"/>
    </source>
</evidence>
<name>A0ABY7D855_9BASI</name>
<dbReference type="GeneID" id="77805829"/>